<evidence type="ECO:0000256" key="1">
    <source>
        <dbReference type="SAM" id="MobiDB-lite"/>
    </source>
</evidence>
<accession>A0A0F9GFC9</accession>
<organism evidence="2">
    <name type="scientific">marine sediment metagenome</name>
    <dbReference type="NCBI Taxonomy" id="412755"/>
    <lineage>
        <taxon>unclassified sequences</taxon>
        <taxon>metagenomes</taxon>
        <taxon>ecological metagenomes</taxon>
    </lineage>
</organism>
<feature type="region of interest" description="Disordered" evidence="1">
    <location>
        <begin position="565"/>
        <end position="610"/>
    </location>
</feature>
<proteinExistence type="predicted"/>
<sequence length="610" mass="63730">MGKMLIRDEEGNVIGVFNIEGDSPNEVETQGLIEFMGRPEDEDEEDPLPLPTRTVSNIRGGGRTGVLNIVEGLEPPPVNIPDREGPLGLMPIETRMGVRRGIEEQPGLLQFVTEMTPSAALTAGGATLGGIATGGNPLGIIGGGMLGGFLGELFAQETGITPTSELNLALAGGGPLVGSAVAGGLKLTKLALGTAFTKGFPAARVARARNIMGRAVSEFESIGATILNKTSGVSVRPASSLYKAAARAGVRINPELLKGTRDEIARLVKRLTPISALPDVGQSLKALEQVSKTLLNNPKGVLLEELIEARGFIGAIIGNLNKKGGSRLNVSKRVFAAMNEDLNKIALSPFRKGRQTRLAQSAIKRAKLEFAVERLQDTIARFTTRTFKGLKEGDTLINFKNILKWLDDVTNPKLKAKFDKNFTEVLKEHLPELKESLNALAKLGGVGSPAGPGSIVLRGQTAKIGRSLVGGALGFLGTGGSAIGAAIGGLAGAQGPEMIVGILTTKTGAKFLEAAAKAGEGAISHRAWLTASEIVFRALGEKGGGKGSTLQDTLEIIEPSVIKKGVSARGGGRTGPSSKPKVKAKAKETATGEVTIGPKRTRRRLPADFK</sequence>
<dbReference type="AlphaFoldDB" id="A0A0F9GFC9"/>
<comment type="caution">
    <text evidence="2">The sequence shown here is derived from an EMBL/GenBank/DDBJ whole genome shotgun (WGS) entry which is preliminary data.</text>
</comment>
<dbReference type="EMBL" id="LAZR01018139">
    <property type="protein sequence ID" value="KKL97554.1"/>
    <property type="molecule type" value="Genomic_DNA"/>
</dbReference>
<reference evidence="2" key="1">
    <citation type="journal article" date="2015" name="Nature">
        <title>Complex archaea that bridge the gap between prokaryotes and eukaryotes.</title>
        <authorList>
            <person name="Spang A."/>
            <person name="Saw J.H."/>
            <person name="Jorgensen S.L."/>
            <person name="Zaremba-Niedzwiedzka K."/>
            <person name="Martijn J."/>
            <person name="Lind A.E."/>
            <person name="van Eijk R."/>
            <person name="Schleper C."/>
            <person name="Guy L."/>
            <person name="Ettema T.J."/>
        </authorList>
    </citation>
    <scope>NUCLEOTIDE SEQUENCE</scope>
</reference>
<evidence type="ECO:0000313" key="2">
    <source>
        <dbReference type="EMBL" id="KKL97554.1"/>
    </source>
</evidence>
<protein>
    <submittedName>
        <fullName evidence="2">Uncharacterized protein</fullName>
    </submittedName>
</protein>
<name>A0A0F9GFC9_9ZZZZ</name>
<gene>
    <name evidence="2" type="ORF">LCGC14_1833320</name>
</gene>